<feature type="compositionally biased region" description="Low complexity" evidence="5">
    <location>
        <begin position="48"/>
        <end position="58"/>
    </location>
</feature>
<feature type="region of interest" description="Disordered" evidence="5">
    <location>
        <begin position="47"/>
        <end position="94"/>
    </location>
</feature>
<feature type="transmembrane region" description="Helical" evidence="6">
    <location>
        <begin position="148"/>
        <end position="172"/>
    </location>
</feature>
<keyword evidence="2 6" id="KW-0812">Transmembrane</keyword>
<keyword evidence="3 6" id="KW-1133">Transmembrane helix</keyword>
<comment type="subcellular location">
    <subcellularLocation>
        <location evidence="1">Membrane</location>
        <topology evidence="1">Multi-pass membrane protein</topology>
    </subcellularLocation>
</comment>
<name>A0AAD3TZ36_9TREE</name>
<evidence type="ECO:0000256" key="6">
    <source>
        <dbReference type="SAM" id="Phobius"/>
    </source>
</evidence>
<dbReference type="InterPro" id="IPR011701">
    <property type="entry name" value="MFS"/>
</dbReference>
<proteinExistence type="predicted"/>
<feature type="transmembrane region" description="Helical" evidence="6">
    <location>
        <begin position="184"/>
        <end position="207"/>
    </location>
</feature>
<feature type="compositionally biased region" description="Low complexity" evidence="5">
    <location>
        <begin position="68"/>
        <end position="80"/>
    </location>
</feature>
<dbReference type="InterPro" id="IPR020846">
    <property type="entry name" value="MFS_dom"/>
</dbReference>
<evidence type="ECO:0000256" key="1">
    <source>
        <dbReference type="ARBA" id="ARBA00004141"/>
    </source>
</evidence>
<dbReference type="InterPro" id="IPR036259">
    <property type="entry name" value="MFS_trans_sf"/>
</dbReference>
<dbReference type="PANTHER" id="PTHR23502">
    <property type="entry name" value="MAJOR FACILITATOR SUPERFAMILY"/>
    <property type="match status" value="1"/>
</dbReference>
<dbReference type="EMBL" id="BTCM01000008">
    <property type="protein sequence ID" value="GMK59403.1"/>
    <property type="molecule type" value="Genomic_DNA"/>
</dbReference>
<evidence type="ECO:0000256" key="4">
    <source>
        <dbReference type="ARBA" id="ARBA00023136"/>
    </source>
</evidence>
<feature type="transmembrane region" description="Helical" evidence="6">
    <location>
        <begin position="275"/>
        <end position="294"/>
    </location>
</feature>
<dbReference type="Gene3D" id="1.20.1250.20">
    <property type="entry name" value="MFS general substrate transporter like domains"/>
    <property type="match status" value="1"/>
</dbReference>
<feature type="domain" description="Major facilitator superfamily (MFS) profile" evidence="7">
    <location>
        <begin position="150"/>
        <end position="582"/>
    </location>
</feature>
<feature type="transmembrane region" description="Helical" evidence="6">
    <location>
        <begin position="423"/>
        <end position="442"/>
    </location>
</feature>
<evidence type="ECO:0000259" key="7">
    <source>
        <dbReference type="PROSITE" id="PS50850"/>
    </source>
</evidence>
<feature type="transmembrane region" description="Helical" evidence="6">
    <location>
        <begin position="219"/>
        <end position="241"/>
    </location>
</feature>
<keyword evidence="9" id="KW-1185">Reference proteome</keyword>
<dbReference type="SUPFAM" id="SSF103473">
    <property type="entry name" value="MFS general substrate transporter"/>
    <property type="match status" value="1"/>
</dbReference>
<dbReference type="GO" id="GO:0015244">
    <property type="term" value="F:fluconazole transmembrane transporter activity"/>
    <property type="evidence" value="ECO:0007669"/>
    <property type="project" value="TreeGrafter"/>
</dbReference>
<feature type="transmembrane region" description="Helical" evidence="6">
    <location>
        <begin position="532"/>
        <end position="549"/>
    </location>
</feature>
<evidence type="ECO:0000256" key="5">
    <source>
        <dbReference type="SAM" id="MobiDB-lite"/>
    </source>
</evidence>
<dbReference type="PANTHER" id="PTHR23502:SF23">
    <property type="entry name" value="FLUCONAZOLE RESISTANCE PROTEIN 1"/>
    <property type="match status" value="1"/>
</dbReference>
<keyword evidence="4 6" id="KW-0472">Membrane</keyword>
<reference evidence="8" key="1">
    <citation type="journal article" date="2023" name="BMC Genomics">
        <title>Chromosome-level genome assemblies of Cutaneotrichosporon spp. (Trichosporonales, Basidiomycota) reveal imbalanced evolution between nucleotide sequences and chromosome synteny.</title>
        <authorList>
            <person name="Kobayashi Y."/>
            <person name="Kayamori A."/>
            <person name="Aoki K."/>
            <person name="Shiwa Y."/>
            <person name="Matsutani M."/>
            <person name="Fujita N."/>
            <person name="Sugita T."/>
            <person name="Iwasaki W."/>
            <person name="Tanaka N."/>
            <person name="Takashima M."/>
        </authorList>
    </citation>
    <scope>NUCLEOTIDE SEQUENCE</scope>
    <source>
        <strain evidence="8">HIS016</strain>
    </source>
</reference>
<organism evidence="8 9">
    <name type="scientific">Cutaneotrichosporon spelunceum</name>
    <dbReference type="NCBI Taxonomy" id="1672016"/>
    <lineage>
        <taxon>Eukaryota</taxon>
        <taxon>Fungi</taxon>
        <taxon>Dikarya</taxon>
        <taxon>Basidiomycota</taxon>
        <taxon>Agaricomycotina</taxon>
        <taxon>Tremellomycetes</taxon>
        <taxon>Trichosporonales</taxon>
        <taxon>Trichosporonaceae</taxon>
        <taxon>Cutaneotrichosporon</taxon>
    </lineage>
</organism>
<comment type="caution">
    <text evidence="8">The sequence shown here is derived from an EMBL/GenBank/DDBJ whole genome shotgun (WGS) entry which is preliminary data.</text>
</comment>
<dbReference type="PROSITE" id="PS50850">
    <property type="entry name" value="MFS"/>
    <property type="match status" value="1"/>
</dbReference>
<reference evidence="8" key="2">
    <citation type="submission" date="2023-06" db="EMBL/GenBank/DDBJ databases">
        <authorList>
            <person name="Kobayashi Y."/>
            <person name="Kayamori A."/>
            <person name="Aoki K."/>
            <person name="Shiwa Y."/>
            <person name="Fujita N."/>
            <person name="Sugita T."/>
            <person name="Iwasaki W."/>
            <person name="Tanaka N."/>
            <person name="Takashima M."/>
        </authorList>
    </citation>
    <scope>NUCLEOTIDE SEQUENCE</scope>
    <source>
        <strain evidence="8">HIS016</strain>
    </source>
</reference>
<protein>
    <recommendedName>
        <fullName evidence="7">Major facilitator superfamily (MFS) profile domain-containing protein</fullName>
    </recommendedName>
</protein>
<dbReference type="GO" id="GO:1990961">
    <property type="term" value="P:xenobiotic detoxification by transmembrane export across the plasma membrane"/>
    <property type="evidence" value="ECO:0007669"/>
    <property type="project" value="TreeGrafter"/>
</dbReference>
<feature type="transmembrane region" description="Helical" evidence="6">
    <location>
        <begin position="384"/>
        <end position="403"/>
    </location>
</feature>
<sequence>MKDLLRETPFGALVRLVAPTALPYPEESPDFAVPEVYRPRTFVKDEAGGAASKEGGAAPFANDESGGTTLAPTAAATPTTKECSATDSATDDPLRAFEANPVPEGMYDPLAERTAHALELAPDGTVLVAWYGPADPSNPQNWSQRKKAWTAFVIMYYTFAIYAGSSIVAFAFEDVARHFNVSTIVAALLLTLFVVGYAVGPLFLAPLSEIASIGRNPPYVLSMFVFCILQVPSALTPSFAGLCVLRFLAGFMGSPPLATGGASLTDIYSPQKAGYALGIYGVAVGVAPALAPMFSGFAIERWGWEWAFWEMLMIAGVGFLLLFFGLPETNADTILYKRAARLRSLTSNPSLRCESEILDAEKTWTAVMYEALARPLVMTVREPIVLAIDLYVGLTYAILYSYFESYPLVFHVGYGWSLGMAGLPLLALTVGGLLSYAVYCVWSMRVWEPQYVAARGRLVPEAYLPLSLYGAWCYPVCLFWFAWTANRTHWVSPMLAAGLFGLADCWSFMPYLNYLCAAYPKHAASALASNDFVRSMMGAAMPIVAFPLFNNLGIAWGNSVLGFASLAFLPIPFLLYRYGPALRARSPMATHIGTCKDMGWEQPDAERGPSEE</sequence>
<gene>
    <name evidence="8" type="primary">MDR1</name>
    <name evidence="8" type="ORF">CspeluHIS016_0800090</name>
</gene>
<evidence type="ECO:0000256" key="3">
    <source>
        <dbReference type="ARBA" id="ARBA00022989"/>
    </source>
</evidence>
<dbReference type="Proteomes" id="UP001222932">
    <property type="component" value="Unassembled WGS sequence"/>
</dbReference>
<accession>A0AAD3TZ36</accession>
<feature type="transmembrane region" description="Helical" evidence="6">
    <location>
        <begin position="555"/>
        <end position="576"/>
    </location>
</feature>
<feature type="transmembrane region" description="Helical" evidence="6">
    <location>
        <begin position="463"/>
        <end position="483"/>
    </location>
</feature>
<dbReference type="GO" id="GO:0005886">
    <property type="term" value="C:plasma membrane"/>
    <property type="evidence" value="ECO:0007669"/>
    <property type="project" value="TreeGrafter"/>
</dbReference>
<dbReference type="AlphaFoldDB" id="A0AAD3TZ36"/>
<evidence type="ECO:0000313" key="8">
    <source>
        <dbReference type="EMBL" id="GMK59403.1"/>
    </source>
</evidence>
<evidence type="ECO:0000256" key="2">
    <source>
        <dbReference type="ARBA" id="ARBA00022692"/>
    </source>
</evidence>
<feature type="transmembrane region" description="Helical" evidence="6">
    <location>
        <begin position="306"/>
        <end position="326"/>
    </location>
</feature>
<dbReference type="FunFam" id="1.20.1250.20:FF:000011">
    <property type="entry name" value="MFS multidrug transporter, putative"/>
    <property type="match status" value="1"/>
</dbReference>
<dbReference type="CDD" id="cd17323">
    <property type="entry name" value="MFS_Tpo1_MDR_like"/>
    <property type="match status" value="1"/>
</dbReference>
<feature type="transmembrane region" description="Helical" evidence="6">
    <location>
        <begin position="495"/>
        <end position="520"/>
    </location>
</feature>
<evidence type="ECO:0000313" key="9">
    <source>
        <dbReference type="Proteomes" id="UP001222932"/>
    </source>
</evidence>
<dbReference type="Pfam" id="PF07690">
    <property type="entry name" value="MFS_1"/>
    <property type="match status" value="1"/>
</dbReference>